<name>A0A2Z2NV92_9GAMM</name>
<dbReference type="RefSeq" id="WP_088918002.1">
    <property type="nucleotide sequence ID" value="NZ_CP018632.1"/>
</dbReference>
<dbReference type="EC" id="1.5.3.1" evidence="1"/>
<gene>
    <name evidence="1" type="primary">soxD_1</name>
    <name evidence="1" type="ORF">IMCC3135_13110</name>
</gene>
<dbReference type="OrthoDB" id="7159274at2"/>
<dbReference type="AlphaFoldDB" id="A0A2Z2NV92"/>
<dbReference type="KEGG" id="gai:IMCC3135_13110"/>
<evidence type="ECO:0000313" key="2">
    <source>
        <dbReference type="Proteomes" id="UP000250079"/>
    </source>
</evidence>
<dbReference type="GO" id="GO:0008115">
    <property type="term" value="F:sarcosine oxidase activity"/>
    <property type="evidence" value="ECO:0007669"/>
    <property type="project" value="UniProtKB-EC"/>
</dbReference>
<dbReference type="Proteomes" id="UP000250079">
    <property type="component" value="Chromosome"/>
</dbReference>
<dbReference type="EMBL" id="CP018632">
    <property type="protein sequence ID" value="ASJ72710.1"/>
    <property type="molecule type" value="Genomic_DNA"/>
</dbReference>
<dbReference type="Gene3D" id="3.30.2270.10">
    <property type="entry name" value="Folate-binding superfamily"/>
    <property type="match status" value="1"/>
</dbReference>
<protein>
    <submittedName>
        <fullName evidence="1">Sarcosine oxidase subunit delta</fullName>
        <ecNumber evidence="1">1.5.3.1</ecNumber>
    </submittedName>
</protein>
<reference evidence="1 2" key="1">
    <citation type="submission" date="2016-12" db="EMBL/GenBank/DDBJ databases">
        <authorList>
            <person name="Song W.-J."/>
            <person name="Kurnit D.M."/>
        </authorList>
    </citation>
    <scope>NUCLEOTIDE SEQUENCE [LARGE SCALE GENOMIC DNA]</scope>
    <source>
        <strain evidence="1 2">IMCC3135</strain>
    </source>
</reference>
<dbReference type="InterPro" id="IPR006279">
    <property type="entry name" value="SoxD"/>
</dbReference>
<evidence type="ECO:0000313" key="1">
    <source>
        <dbReference type="EMBL" id="ASJ72710.1"/>
    </source>
</evidence>
<dbReference type="InterPro" id="IPR038561">
    <property type="entry name" value="SoxD_sf"/>
</dbReference>
<sequence>MFLIHCPYCGEHREEEEFHAAGQAHLPRPLDPDSMTDEEWGNFLFYRKNPRGEHRELWVHAAGCRKFFNVVRNTQTYEIYGTYKVGEMLEFDGAPEVGPTGSVMNWKSPS</sequence>
<organism evidence="1 2">
    <name type="scientific">Granulosicoccus antarcticus IMCC3135</name>
    <dbReference type="NCBI Taxonomy" id="1192854"/>
    <lineage>
        <taxon>Bacteria</taxon>
        <taxon>Pseudomonadati</taxon>
        <taxon>Pseudomonadota</taxon>
        <taxon>Gammaproteobacteria</taxon>
        <taxon>Chromatiales</taxon>
        <taxon>Granulosicoccaceae</taxon>
        <taxon>Granulosicoccus</taxon>
    </lineage>
</organism>
<dbReference type="Pfam" id="PF04267">
    <property type="entry name" value="SoxD"/>
    <property type="match status" value="1"/>
</dbReference>
<keyword evidence="2" id="KW-1185">Reference proteome</keyword>
<proteinExistence type="predicted"/>
<dbReference type="NCBIfam" id="TIGR01374">
    <property type="entry name" value="soxD"/>
    <property type="match status" value="1"/>
</dbReference>
<keyword evidence="1" id="KW-0560">Oxidoreductase</keyword>
<dbReference type="GO" id="GO:0046653">
    <property type="term" value="P:tetrahydrofolate metabolic process"/>
    <property type="evidence" value="ECO:0007669"/>
    <property type="project" value="InterPro"/>
</dbReference>
<accession>A0A2Z2NV92</accession>